<evidence type="ECO:0000256" key="5">
    <source>
        <dbReference type="ARBA" id="ARBA00023136"/>
    </source>
</evidence>
<keyword evidence="5 7" id="KW-0472">Membrane</keyword>
<feature type="transmembrane region" description="Helical" evidence="7">
    <location>
        <begin position="147"/>
        <end position="164"/>
    </location>
</feature>
<dbReference type="PANTHER" id="PTHR30238">
    <property type="entry name" value="MEMBRANE BOUND PREDICTED REDOX MODULATOR"/>
    <property type="match status" value="1"/>
</dbReference>
<reference evidence="8 9" key="1">
    <citation type="submission" date="2019-03" db="EMBL/GenBank/DDBJ databases">
        <title>Draft genome sequences of novel Actinobacteria.</title>
        <authorList>
            <person name="Sahin N."/>
            <person name="Ay H."/>
            <person name="Saygin H."/>
        </authorList>
    </citation>
    <scope>NUCLEOTIDE SEQUENCE [LARGE SCALE GENOMIC DNA]</scope>
    <source>
        <strain evidence="8 9">CH32</strain>
    </source>
</reference>
<dbReference type="NCBIfam" id="TIGR03718">
    <property type="entry name" value="R_switched_Alx"/>
    <property type="match status" value="1"/>
</dbReference>
<feature type="transmembrane region" description="Helical" evidence="7">
    <location>
        <begin position="302"/>
        <end position="323"/>
    </location>
</feature>
<dbReference type="OrthoDB" id="5242957at2"/>
<dbReference type="EMBL" id="SMKQ01000139">
    <property type="protein sequence ID" value="TDD41674.1"/>
    <property type="molecule type" value="Genomic_DNA"/>
</dbReference>
<sequence length="438" mass="47099">MPAGTLSHAVESRAELDGIATPALWSATVAALMLLLAIDLVLTRRSGAERMGQAVGWSVFYLVLPLGFGAGLWAAFGGATAVEFFTGFVVEKSLSVDHLFVFMLLLSAFAVPSAPARQVLLYGIAGALLLRVVLVGLGAAALGSGTWAFLLFGAVVIVTAWKILNGDGRQVDVRSMWSVRLVRRFAPVTGDHRGSRLFVRDRGRLASTPPALAVVAILATDVVFAAGSVPAVYGVTDDPYLVFAANAFALLGLRALYVVLRGGPVRPRHLGHGLSVILAFIGVKLVLRWAHGIWTWVPEVPASASLAFIVAVLVVVTATSLIADRRARLRAAAEARAGRVPEARKSWSAAIRIPEEDGVVRGERAEEDWESREVREALRDFDDFDDFRDFRGLRDIHDLRDLGDLRDVRGLRDSGDRRRGAARLRGATGHHGPGPPFA</sequence>
<comment type="similarity">
    <text evidence="2">Belongs to the TerC family.</text>
</comment>
<feature type="transmembrane region" description="Helical" evidence="7">
    <location>
        <begin position="239"/>
        <end position="260"/>
    </location>
</feature>
<evidence type="ECO:0000313" key="9">
    <source>
        <dbReference type="Proteomes" id="UP000295302"/>
    </source>
</evidence>
<dbReference type="InterPro" id="IPR005496">
    <property type="entry name" value="Integral_membrane_TerC"/>
</dbReference>
<comment type="subcellular location">
    <subcellularLocation>
        <location evidence="1">Membrane</location>
        <topology evidence="1">Multi-pass membrane protein</topology>
    </subcellularLocation>
</comment>
<feature type="transmembrane region" description="Helical" evidence="7">
    <location>
        <begin position="54"/>
        <end position="76"/>
    </location>
</feature>
<evidence type="ECO:0000313" key="8">
    <source>
        <dbReference type="EMBL" id="TDD41674.1"/>
    </source>
</evidence>
<feature type="transmembrane region" description="Helical" evidence="7">
    <location>
        <begin position="210"/>
        <end position="233"/>
    </location>
</feature>
<evidence type="ECO:0000256" key="6">
    <source>
        <dbReference type="SAM" id="MobiDB-lite"/>
    </source>
</evidence>
<gene>
    <name evidence="8" type="ORF">E1286_32265</name>
</gene>
<evidence type="ECO:0000256" key="4">
    <source>
        <dbReference type="ARBA" id="ARBA00022989"/>
    </source>
</evidence>
<keyword evidence="3 7" id="KW-0812">Transmembrane</keyword>
<feature type="transmembrane region" description="Helical" evidence="7">
    <location>
        <begin position="272"/>
        <end position="290"/>
    </location>
</feature>
<keyword evidence="9" id="KW-1185">Reference proteome</keyword>
<evidence type="ECO:0000256" key="2">
    <source>
        <dbReference type="ARBA" id="ARBA00007511"/>
    </source>
</evidence>
<keyword evidence="4 7" id="KW-1133">Transmembrane helix</keyword>
<dbReference type="RefSeq" id="WP_132618480.1">
    <property type="nucleotide sequence ID" value="NZ_SMKQ01000139.1"/>
</dbReference>
<proteinExistence type="inferred from homology"/>
<evidence type="ECO:0000256" key="7">
    <source>
        <dbReference type="SAM" id="Phobius"/>
    </source>
</evidence>
<dbReference type="Pfam" id="PF03741">
    <property type="entry name" value="TerC"/>
    <property type="match status" value="1"/>
</dbReference>
<dbReference type="InterPro" id="IPR022369">
    <property type="entry name" value="Integral_membrane_TerC_rswitch"/>
</dbReference>
<comment type="caution">
    <text evidence="8">The sequence shown here is derived from an EMBL/GenBank/DDBJ whole genome shotgun (WGS) entry which is preliminary data.</text>
</comment>
<protein>
    <submittedName>
        <fullName evidence="8">TerC/Alx family metal homeostasis membrane protein</fullName>
    </submittedName>
</protein>
<organism evidence="8 9">
    <name type="scientific">Nonomuraea terrae</name>
    <dbReference type="NCBI Taxonomy" id="2530383"/>
    <lineage>
        <taxon>Bacteria</taxon>
        <taxon>Bacillati</taxon>
        <taxon>Actinomycetota</taxon>
        <taxon>Actinomycetes</taxon>
        <taxon>Streptosporangiales</taxon>
        <taxon>Streptosporangiaceae</taxon>
        <taxon>Nonomuraea</taxon>
    </lineage>
</organism>
<name>A0A4R4YCR7_9ACTN</name>
<accession>A0A4R4YCR7</accession>
<dbReference type="GO" id="GO:0016020">
    <property type="term" value="C:membrane"/>
    <property type="evidence" value="ECO:0007669"/>
    <property type="project" value="UniProtKB-SubCell"/>
</dbReference>
<feature type="region of interest" description="Disordered" evidence="6">
    <location>
        <begin position="416"/>
        <end position="438"/>
    </location>
</feature>
<feature type="transmembrane region" description="Helical" evidence="7">
    <location>
        <begin position="119"/>
        <end position="141"/>
    </location>
</feature>
<feature type="transmembrane region" description="Helical" evidence="7">
    <location>
        <begin position="96"/>
        <end position="112"/>
    </location>
</feature>
<dbReference type="Proteomes" id="UP000295302">
    <property type="component" value="Unassembled WGS sequence"/>
</dbReference>
<evidence type="ECO:0000256" key="1">
    <source>
        <dbReference type="ARBA" id="ARBA00004141"/>
    </source>
</evidence>
<dbReference type="PANTHER" id="PTHR30238:SF0">
    <property type="entry name" value="THYLAKOID MEMBRANE PROTEIN TERC, CHLOROPLASTIC"/>
    <property type="match status" value="1"/>
</dbReference>
<evidence type="ECO:0000256" key="3">
    <source>
        <dbReference type="ARBA" id="ARBA00022692"/>
    </source>
</evidence>
<dbReference type="AlphaFoldDB" id="A0A4R4YCR7"/>
<feature type="transmembrane region" description="Helical" evidence="7">
    <location>
        <begin position="23"/>
        <end position="42"/>
    </location>
</feature>